<protein>
    <recommendedName>
        <fullName evidence="4">YD repeat-containing protein</fullName>
    </recommendedName>
</protein>
<name>A0A7W7J1U4_9FLAO</name>
<feature type="signal peptide" evidence="1">
    <location>
        <begin position="1"/>
        <end position="21"/>
    </location>
</feature>
<feature type="chain" id="PRO_5030736246" description="YD repeat-containing protein" evidence="1">
    <location>
        <begin position="22"/>
        <end position="260"/>
    </location>
</feature>
<reference evidence="2 3" key="1">
    <citation type="submission" date="2020-08" db="EMBL/GenBank/DDBJ databases">
        <title>Functional genomics of gut bacteria from endangered species of beetles.</title>
        <authorList>
            <person name="Carlos-Shanley C."/>
        </authorList>
    </citation>
    <scope>NUCLEOTIDE SEQUENCE [LARGE SCALE GENOMIC DNA]</scope>
    <source>
        <strain evidence="2 3">S00142</strain>
    </source>
</reference>
<proteinExistence type="predicted"/>
<evidence type="ECO:0008006" key="4">
    <source>
        <dbReference type="Google" id="ProtNLM"/>
    </source>
</evidence>
<keyword evidence="1" id="KW-0732">Signal</keyword>
<evidence type="ECO:0000313" key="2">
    <source>
        <dbReference type="EMBL" id="MBB4804490.1"/>
    </source>
</evidence>
<organism evidence="2 3">
    <name type="scientific">Flavobacterium nitrogenifigens</name>
    <dbReference type="NCBI Taxonomy" id="1617283"/>
    <lineage>
        <taxon>Bacteria</taxon>
        <taxon>Pseudomonadati</taxon>
        <taxon>Bacteroidota</taxon>
        <taxon>Flavobacteriia</taxon>
        <taxon>Flavobacteriales</taxon>
        <taxon>Flavobacteriaceae</taxon>
        <taxon>Flavobacterium</taxon>
    </lineage>
</organism>
<comment type="caution">
    <text evidence="2">The sequence shown here is derived from an EMBL/GenBank/DDBJ whole genome shotgun (WGS) entry which is preliminary data.</text>
</comment>
<keyword evidence="3" id="KW-1185">Reference proteome</keyword>
<sequence length="260" mass="28763">MKKILCLFSALSMVLISSCSSDDSSSESENAVLLPKKITETLVENGKSGSLTYTFSYDGNKLKEIALSDASKSVYTYTGDLITKVELYYSGILQSTDVYAYEGGKLVSKITTRESNKNYQDKLTFVYNANGTVNVNESDIINKQEIKYDTTTLYTFSNGNIVSSELIDGTPMEKITSTFDNKKSPFINITGVKQLLDLDNDFDFYSVNNTVKNVTVTYDYKGAVTQTATVETAYKYNASNYATEVSAGDAKNSYKLEIAY</sequence>
<gene>
    <name evidence="2" type="ORF">HNP37_004582</name>
</gene>
<dbReference type="RefSeq" id="WP_184167765.1">
    <property type="nucleotide sequence ID" value="NZ_JACHLD010000010.1"/>
</dbReference>
<evidence type="ECO:0000256" key="1">
    <source>
        <dbReference type="SAM" id="SignalP"/>
    </source>
</evidence>
<dbReference type="PROSITE" id="PS51257">
    <property type="entry name" value="PROKAR_LIPOPROTEIN"/>
    <property type="match status" value="1"/>
</dbReference>
<accession>A0A7W7J1U4</accession>
<dbReference type="Proteomes" id="UP000561681">
    <property type="component" value="Unassembled WGS sequence"/>
</dbReference>
<dbReference type="AlphaFoldDB" id="A0A7W7J1U4"/>
<evidence type="ECO:0000313" key="3">
    <source>
        <dbReference type="Proteomes" id="UP000561681"/>
    </source>
</evidence>
<dbReference type="EMBL" id="JACHLD010000010">
    <property type="protein sequence ID" value="MBB4804490.1"/>
    <property type="molecule type" value="Genomic_DNA"/>
</dbReference>